<organism evidence="2">
    <name type="scientific">Camponotus floridanus</name>
    <name type="common">Florida carpenter ant</name>
    <dbReference type="NCBI Taxonomy" id="104421"/>
    <lineage>
        <taxon>Eukaryota</taxon>
        <taxon>Metazoa</taxon>
        <taxon>Ecdysozoa</taxon>
        <taxon>Arthropoda</taxon>
        <taxon>Hexapoda</taxon>
        <taxon>Insecta</taxon>
        <taxon>Pterygota</taxon>
        <taxon>Neoptera</taxon>
        <taxon>Endopterygota</taxon>
        <taxon>Hymenoptera</taxon>
        <taxon>Apocrita</taxon>
        <taxon>Aculeata</taxon>
        <taxon>Formicoidea</taxon>
        <taxon>Formicidae</taxon>
        <taxon>Formicinae</taxon>
        <taxon>Camponotus</taxon>
    </lineage>
</organism>
<evidence type="ECO:0000313" key="2">
    <source>
        <dbReference type="Proteomes" id="UP000000311"/>
    </source>
</evidence>
<keyword evidence="2" id="KW-1185">Reference proteome</keyword>
<dbReference type="EMBL" id="GL437072">
    <property type="protein sequence ID" value="EFN71162.1"/>
    <property type="molecule type" value="Genomic_DNA"/>
</dbReference>
<gene>
    <name evidence="1" type="ORF">EAG_05399</name>
</gene>
<dbReference type="AlphaFoldDB" id="E2A5Y1"/>
<proteinExistence type="predicted"/>
<evidence type="ECO:0000313" key="1">
    <source>
        <dbReference type="EMBL" id="EFN71162.1"/>
    </source>
</evidence>
<reference evidence="1 2" key="1">
    <citation type="journal article" date="2010" name="Science">
        <title>Genomic comparison of the ants Camponotus floridanus and Harpegnathos saltator.</title>
        <authorList>
            <person name="Bonasio R."/>
            <person name="Zhang G."/>
            <person name="Ye C."/>
            <person name="Mutti N.S."/>
            <person name="Fang X."/>
            <person name="Qin N."/>
            <person name="Donahue G."/>
            <person name="Yang P."/>
            <person name="Li Q."/>
            <person name="Li C."/>
            <person name="Zhang P."/>
            <person name="Huang Z."/>
            <person name="Berger S.L."/>
            <person name="Reinberg D."/>
            <person name="Wang J."/>
            <person name="Liebig J."/>
        </authorList>
    </citation>
    <scope>NUCLEOTIDE SEQUENCE [LARGE SCALE GENOMIC DNA]</scope>
    <source>
        <strain evidence="2">C129</strain>
    </source>
</reference>
<dbReference type="Proteomes" id="UP000000311">
    <property type="component" value="Unassembled WGS sequence"/>
</dbReference>
<dbReference type="InParanoid" id="E2A5Y1"/>
<name>E2A5Y1_CAMFO</name>
<sequence>MVVGCQTLVRPERENCFLTLSGCDKVRQSRIHLVVATYRPSRSTDFDRNEIRLSALFVDLFPSERTTNVPTTPRGPDWKITRLFPTSSSTCLDLPPLSTYSFRQVVRI</sequence>
<protein>
    <submittedName>
        <fullName evidence="1">Uncharacterized protein</fullName>
    </submittedName>
</protein>
<accession>E2A5Y1</accession>